<protein>
    <recommendedName>
        <fullName evidence="2">UDP-4-amino-4, 6-dideoxy-N-acetyl-beta-L-altrosamine transaminase</fullName>
    </recommendedName>
</protein>
<comment type="caution">
    <text evidence="1">The sequence shown here is derived from an EMBL/GenBank/DDBJ whole genome shotgun (WGS) entry which is preliminary data.</text>
</comment>
<dbReference type="InterPro" id="IPR015421">
    <property type="entry name" value="PyrdxlP-dep_Trfase_major"/>
</dbReference>
<proteinExistence type="predicted"/>
<accession>X1USV2</accession>
<dbReference type="Gene3D" id="3.40.640.10">
    <property type="entry name" value="Type I PLP-dependent aspartate aminotransferase-like (Major domain)"/>
    <property type="match status" value="1"/>
</dbReference>
<evidence type="ECO:0000313" key="1">
    <source>
        <dbReference type="EMBL" id="GAJ06697.1"/>
    </source>
</evidence>
<dbReference type="AlphaFoldDB" id="X1USV2"/>
<organism evidence="1">
    <name type="scientific">marine sediment metagenome</name>
    <dbReference type="NCBI Taxonomy" id="412755"/>
    <lineage>
        <taxon>unclassified sequences</taxon>
        <taxon>metagenomes</taxon>
        <taxon>ecological metagenomes</taxon>
    </lineage>
</organism>
<feature type="non-terminal residue" evidence="1">
    <location>
        <position position="30"/>
    </location>
</feature>
<reference evidence="1" key="1">
    <citation type="journal article" date="2014" name="Front. Microbiol.">
        <title>High frequency of phylogenetically diverse reductive dehalogenase-homologous genes in deep subseafloor sedimentary metagenomes.</title>
        <authorList>
            <person name="Kawai M."/>
            <person name="Futagami T."/>
            <person name="Toyoda A."/>
            <person name="Takaki Y."/>
            <person name="Nishi S."/>
            <person name="Hori S."/>
            <person name="Arai W."/>
            <person name="Tsubouchi T."/>
            <person name="Morono Y."/>
            <person name="Uchiyama I."/>
            <person name="Ito T."/>
            <person name="Fujiyama A."/>
            <person name="Inagaki F."/>
            <person name="Takami H."/>
        </authorList>
    </citation>
    <scope>NUCLEOTIDE SEQUENCE</scope>
    <source>
        <strain evidence="1">Expedition CK06-06</strain>
    </source>
</reference>
<gene>
    <name evidence="1" type="ORF">S12H4_50534</name>
</gene>
<name>X1USV2_9ZZZZ</name>
<evidence type="ECO:0008006" key="2">
    <source>
        <dbReference type="Google" id="ProtNLM"/>
    </source>
</evidence>
<sequence length="30" mass="3528">MIPYGHQWIDEEDIKAVTEVLRSDWITQGP</sequence>
<dbReference type="EMBL" id="BARW01031831">
    <property type="protein sequence ID" value="GAJ06697.1"/>
    <property type="molecule type" value="Genomic_DNA"/>
</dbReference>